<evidence type="ECO:0000256" key="2">
    <source>
        <dbReference type="ARBA" id="ARBA00023315"/>
    </source>
</evidence>
<dbReference type="InterPro" id="IPR050680">
    <property type="entry name" value="YpeA/RimI_acetyltransf"/>
</dbReference>
<proteinExistence type="predicted"/>
<dbReference type="Gene3D" id="3.40.630.30">
    <property type="match status" value="1"/>
</dbReference>
<dbReference type="PANTHER" id="PTHR43420">
    <property type="entry name" value="ACETYLTRANSFERASE"/>
    <property type="match status" value="1"/>
</dbReference>
<keyword evidence="2 4" id="KW-0012">Acyltransferase</keyword>
<organism evidence="4 5">
    <name type="scientific">Candidatus Rhodoblastus alkanivorans</name>
    <dbReference type="NCBI Taxonomy" id="2954117"/>
    <lineage>
        <taxon>Bacteria</taxon>
        <taxon>Pseudomonadati</taxon>
        <taxon>Pseudomonadota</taxon>
        <taxon>Alphaproteobacteria</taxon>
        <taxon>Hyphomicrobiales</taxon>
        <taxon>Rhodoblastaceae</taxon>
        <taxon>Rhodoblastus</taxon>
    </lineage>
</organism>
<sequence length="161" mass="17878">MMAPFFLRATPFAAIPRTLRVSDAMECSRLHQMSFAHPWSIMDFEALLNDPACVGDGVDDKSGLLGFILSRRAADEAEVLTIVVAAAARRHGYGLKLLTSHIARLAAFGVRNLFLEVDEANAPALKLYRRFSFSVEGTRKGYYAKNQGKRSDALIMRRSLN</sequence>
<dbReference type="CDD" id="cd04301">
    <property type="entry name" value="NAT_SF"/>
    <property type="match status" value="1"/>
</dbReference>
<dbReference type="InterPro" id="IPR016181">
    <property type="entry name" value="Acyl_CoA_acyltransferase"/>
</dbReference>
<evidence type="ECO:0000256" key="1">
    <source>
        <dbReference type="ARBA" id="ARBA00022679"/>
    </source>
</evidence>
<evidence type="ECO:0000313" key="5">
    <source>
        <dbReference type="Proteomes" id="UP001139104"/>
    </source>
</evidence>
<accession>A0ABS9Z1B7</accession>
<protein>
    <submittedName>
        <fullName evidence="4">GNAT family N-acetyltransferase</fullName>
        <ecNumber evidence="4">2.3.1.-</ecNumber>
    </submittedName>
</protein>
<dbReference type="Pfam" id="PF00583">
    <property type="entry name" value="Acetyltransf_1"/>
    <property type="match status" value="1"/>
</dbReference>
<name>A0ABS9Z1B7_9HYPH</name>
<comment type="caution">
    <text evidence="4">The sequence shown here is derived from an EMBL/GenBank/DDBJ whole genome shotgun (WGS) entry which is preliminary data.</text>
</comment>
<dbReference type="Proteomes" id="UP001139104">
    <property type="component" value="Unassembled WGS sequence"/>
</dbReference>
<dbReference type="SUPFAM" id="SSF55729">
    <property type="entry name" value="Acyl-CoA N-acyltransferases (Nat)"/>
    <property type="match status" value="1"/>
</dbReference>
<reference evidence="4" key="1">
    <citation type="journal article" date="2022" name="ISME J.">
        <title>Identification of active gaseous-alkane degraders at natural gas seeps.</title>
        <authorList>
            <person name="Farhan Ul Haque M."/>
            <person name="Hernandez M."/>
            <person name="Crombie A.T."/>
            <person name="Murrell J.C."/>
        </authorList>
    </citation>
    <scope>NUCLEOTIDE SEQUENCE</scope>
    <source>
        <strain evidence="4">PC2</strain>
    </source>
</reference>
<dbReference type="EMBL" id="JAIVFP010000001">
    <property type="protein sequence ID" value="MCI4681454.1"/>
    <property type="molecule type" value="Genomic_DNA"/>
</dbReference>
<keyword evidence="1 4" id="KW-0808">Transferase</keyword>
<gene>
    <name evidence="4" type="ORF">K2U94_01485</name>
</gene>
<evidence type="ECO:0000259" key="3">
    <source>
        <dbReference type="PROSITE" id="PS51186"/>
    </source>
</evidence>
<dbReference type="PROSITE" id="PS51186">
    <property type="entry name" value="GNAT"/>
    <property type="match status" value="1"/>
</dbReference>
<feature type="domain" description="N-acetyltransferase" evidence="3">
    <location>
        <begin position="14"/>
        <end position="161"/>
    </location>
</feature>
<dbReference type="RefSeq" id="WP_243065519.1">
    <property type="nucleotide sequence ID" value="NZ_JAIVFK010000023.1"/>
</dbReference>
<evidence type="ECO:0000313" key="4">
    <source>
        <dbReference type="EMBL" id="MCI4681454.1"/>
    </source>
</evidence>
<dbReference type="PANTHER" id="PTHR43420:SF12">
    <property type="entry name" value="N-ACETYLTRANSFERASE DOMAIN-CONTAINING PROTEIN"/>
    <property type="match status" value="1"/>
</dbReference>
<dbReference type="EC" id="2.3.1.-" evidence="4"/>
<keyword evidence="5" id="KW-1185">Reference proteome</keyword>
<dbReference type="GO" id="GO:0016746">
    <property type="term" value="F:acyltransferase activity"/>
    <property type="evidence" value="ECO:0007669"/>
    <property type="project" value="UniProtKB-KW"/>
</dbReference>
<dbReference type="InterPro" id="IPR000182">
    <property type="entry name" value="GNAT_dom"/>
</dbReference>